<feature type="compositionally biased region" description="Low complexity" evidence="1">
    <location>
        <begin position="196"/>
        <end position="213"/>
    </location>
</feature>
<gene>
    <name evidence="2" type="ORF">GCM10007890_14720</name>
</gene>
<name>A0AA37WR05_9HYPH</name>
<dbReference type="EMBL" id="BSPL01000011">
    <property type="protein sequence ID" value="GLS69459.1"/>
    <property type="molecule type" value="Genomic_DNA"/>
</dbReference>
<feature type="region of interest" description="Disordered" evidence="1">
    <location>
        <begin position="153"/>
        <end position="249"/>
    </location>
</feature>
<comment type="caution">
    <text evidence="2">The sequence shown here is derived from an EMBL/GenBank/DDBJ whole genome shotgun (WGS) entry which is preliminary data.</text>
</comment>
<feature type="compositionally biased region" description="Pro residues" evidence="1">
    <location>
        <begin position="51"/>
        <end position="64"/>
    </location>
</feature>
<protein>
    <recommendedName>
        <fullName evidence="4">DUF3306 domain-containing protein</fullName>
    </recommendedName>
</protein>
<sequence>MSENFLSRWTRRKLAVRAAALTERGVPAVPDTAPLPEPDAGAAEADLIAPQPGPEARPPEPVPADDPVVDLPPLEALTPETDLAPFLRAGVPAALRNAALRRMWSLDPAIRDFVSEAREYAYDWNSPGGVPGLGPLLPSDDVQAMLGRLLGGAAKAMPASGETRDRQPEASPESGRTPECPLVADAAPPGPDPQDHAPALPAPAATVQQAAPAFPDPTPARDSVPAADGMEARPGPRLRRHGGAMPNTG</sequence>
<evidence type="ECO:0008006" key="4">
    <source>
        <dbReference type="Google" id="ProtNLM"/>
    </source>
</evidence>
<reference evidence="3" key="1">
    <citation type="journal article" date="2019" name="Int. J. Syst. Evol. Microbiol.">
        <title>The Global Catalogue of Microorganisms (GCM) 10K type strain sequencing project: providing services to taxonomists for standard genome sequencing and annotation.</title>
        <authorList>
            <consortium name="The Broad Institute Genomics Platform"/>
            <consortium name="The Broad Institute Genome Sequencing Center for Infectious Disease"/>
            <person name="Wu L."/>
            <person name="Ma J."/>
        </authorList>
    </citation>
    <scope>NUCLEOTIDE SEQUENCE [LARGE SCALE GENOMIC DNA]</scope>
    <source>
        <strain evidence="3">NBRC 103632</strain>
    </source>
</reference>
<dbReference type="Proteomes" id="UP001157440">
    <property type="component" value="Unassembled WGS sequence"/>
</dbReference>
<dbReference type="InterPro" id="IPR021735">
    <property type="entry name" value="DUF3306"/>
</dbReference>
<dbReference type="AlphaFoldDB" id="A0AA37WR05"/>
<proteinExistence type="predicted"/>
<organism evidence="2 3">
    <name type="scientific">Methylobacterium tardum</name>
    <dbReference type="NCBI Taxonomy" id="374432"/>
    <lineage>
        <taxon>Bacteria</taxon>
        <taxon>Pseudomonadati</taxon>
        <taxon>Pseudomonadota</taxon>
        <taxon>Alphaproteobacteria</taxon>
        <taxon>Hyphomicrobiales</taxon>
        <taxon>Methylobacteriaceae</taxon>
        <taxon>Methylobacterium</taxon>
    </lineage>
</organism>
<feature type="region of interest" description="Disordered" evidence="1">
    <location>
        <begin position="25"/>
        <end position="72"/>
    </location>
</feature>
<evidence type="ECO:0000256" key="1">
    <source>
        <dbReference type="SAM" id="MobiDB-lite"/>
    </source>
</evidence>
<dbReference type="RefSeq" id="WP_238194780.1">
    <property type="nucleotide sequence ID" value="NZ_BPQZ01000002.1"/>
</dbReference>
<keyword evidence="3" id="KW-1185">Reference proteome</keyword>
<accession>A0AA37WR05</accession>
<dbReference type="Pfam" id="PF11748">
    <property type="entry name" value="DUF3306"/>
    <property type="match status" value="1"/>
</dbReference>
<evidence type="ECO:0000313" key="3">
    <source>
        <dbReference type="Proteomes" id="UP001157440"/>
    </source>
</evidence>
<evidence type="ECO:0000313" key="2">
    <source>
        <dbReference type="EMBL" id="GLS69459.1"/>
    </source>
</evidence>